<feature type="region of interest" description="Disordered" evidence="1">
    <location>
        <begin position="1"/>
        <end position="23"/>
    </location>
</feature>
<dbReference type="EMBL" id="LQOJ01000021">
    <property type="protein sequence ID" value="ORV06320.1"/>
    <property type="molecule type" value="Genomic_DNA"/>
</dbReference>
<name>A0A1X1RHC0_MYCFA</name>
<reference evidence="3 4" key="1">
    <citation type="submission" date="2016-01" db="EMBL/GenBank/DDBJ databases">
        <title>The new phylogeny of the genus Mycobacterium.</title>
        <authorList>
            <person name="Tarcisio F."/>
            <person name="Conor M."/>
            <person name="Antonella G."/>
            <person name="Elisabetta G."/>
            <person name="Giulia F.S."/>
            <person name="Sara T."/>
            <person name="Anna F."/>
            <person name="Clotilde B."/>
            <person name="Roberto B."/>
            <person name="Veronica D.S."/>
            <person name="Fabio R."/>
            <person name="Monica P."/>
            <person name="Olivier J."/>
            <person name="Enrico T."/>
            <person name="Nicola S."/>
        </authorList>
    </citation>
    <scope>NUCLEOTIDE SEQUENCE [LARGE SCALE GENOMIC DNA]</scope>
    <source>
        <strain evidence="3 4">DSM 44179</strain>
    </source>
</reference>
<proteinExistence type="predicted"/>
<dbReference type="STRING" id="1793.AWC04_05635"/>
<evidence type="ECO:0000313" key="3">
    <source>
        <dbReference type="EMBL" id="ORV06320.1"/>
    </source>
</evidence>
<dbReference type="RefSeq" id="WP_085093974.1">
    <property type="nucleotide sequence ID" value="NZ_AP022603.1"/>
</dbReference>
<dbReference type="Proteomes" id="UP000193484">
    <property type="component" value="Unassembled WGS sequence"/>
</dbReference>
<evidence type="ECO:0000256" key="1">
    <source>
        <dbReference type="SAM" id="MobiDB-lite"/>
    </source>
</evidence>
<dbReference type="SUPFAM" id="SSF159245">
    <property type="entry name" value="AttH-like"/>
    <property type="match status" value="1"/>
</dbReference>
<dbReference type="AlphaFoldDB" id="A0A1X1RHC0"/>
<sequence length="314" mass="34361">MSNAPELQQPNLPDPADEVGHPPGPEALWNESWYFDFADLGAGLGGWVRLGLYPNKGRAWINALLCGPGLPTVALNDFTAAVPVDPAKVQADGFTLTQWAAERLQLYRVRFDGTAMAYDDPAALLRGEPGRPVRVEADLIWHTDGQPYRYTATSRYELPCEVSGAVAVDGVARTVGAAPGQRDHSWGVRDWWGVDWMWFALHLRDGTRLHGVQVRVPGLADTVGIGYAQRTGTPLIELTDIRADTDFGADGLPGRTRLRLAPGELAGDVEVLAHAPVRLVADDGRVAQFPRAWVNVRLDDGRVGTGWMEWNRNL</sequence>
<comment type="caution">
    <text evidence="3">The sequence shown here is derived from an EMBL/GenBank/DDBJ whole genome shotgun (WGS) entry which is preliminary data.</text>
</comment>
<dbReference type="InterPro" id="IPR055492">
    <property type="entry name" value="DUF7064"/>
</dbReference>
<keyword evidence="4" id="KW-1185">Reference proteome</keyword>
<feature type="compositionally biased region" description="Polar residues" evidence="1">
    <location>
        <begin position="1"/>
        <end position="11"/>
    </location>
</feature>
<dbReference type="Pfam" id="PF23212">
    <property type="entry name" value="DUF7064"/>
    <property type="match status" value="1"/>
</dbReference>
<feature type="domain" description="DUF7064" evidence="2">
    <location>
        <begin position="191"/>
        <end position="313"/>
    </location>
</feature>
<accession>A0A1X1RHC0</accession>
<organism evidence="3 4">
    <name type="scientific">Mycolicibacterium fallax</name>
    <name type="common">Mycobacterium fallax</name>
    <dbReference type="NCBI Taxonomy" id="1793"/>
    <lineage>
        <taxon>Bacteria</taxon>
        <taxon>Bacillati</taxon>
        <taxon>Actinomycetota</taxon>
        <taxon>Actinomycetes</taxon>
        <taxon>Mycobacteriales</taxon>
        <taxon>Mycobacteriaceae</taxon>
        <taxon>Mycolicibacterium</taxon>
    </lineage>
</organism>
<protein>
    <recommendedName>
        <fullName evidence="2">DUF7064 domain-containing protein</fullName>
    </recommendedName>
</protein>
<dbReference type="OrthoDB" id="115252at2"/>
<evidence type="ECO:0000259" key="2">
    <source>
        <dbReference type="Pfam" id="PF23212"/>
    </source>
</evidence>
<gene>
    <name evidence="3" type="ORF">AWC04_05635</name>
</gene>
<evidence type="ECO:0000313" key="4">
    <source>
        <dbReference type="Proteomes" id="UP000193484"/>
    </source>
</evidence>